<evidence type="ECO:0000313" key="3">
    <source>
        <dbReference type="EMBL" id="KAJ5193200.1"/>
    </source>
</evidence>
<reference evidence="3" key="1">
    <citation type="submission" date="2022-11" db="EMBL/GenBank/DDBJ databases">
        <authorList>
            <person name="Petersen C."/>
        </authorList>
    </citation>
    <scope>NUCLEOTIDE SEQUENCE</scope>
    <source>
        <strain evidence="3">IBT 20477</strain>
    </source>
</reference>
<reference evidence="3" key="2">
    <citation type="journal article" date="2023" name="IMA Fungus">
        <title>Comparative genomic study of the Penicillium genus elucidates a diverse pangenome and 15 lateral gene transfer events.</title>
        <authorList>
            <person name="Petersen C."/>
            <person name="Sorensen T."/>
            <person name="Nielsen M.R."/>
            <person name="Sondergaard T.E."/>
            <person name="Sorensen J.L."/>
            <person name="Fitzpatrick D.A."/>
            <person name="Frisvad J.C."/>
            <person name="Nielsen K.L."/>
        </authorList>
    </citation>
    <scope>NUCLEOTIDE SEQUENCE</scope>
    <source>
        <strain evidence="3">IBT 20477</strain>
    </source>
</reference>
<keyword evidence="4" id="KW-1185">Reference proteome</keyword>
<sequence>MDSKPLSKDSMQSTWRTAPRSEWNISHYLLDALNAHPIDLNKAIPVHSKDEKIPYMPQWYLQRWVLFYSALPLLLHEAYMAYTGRTIGPITAFNFYFIAFNATVIYQVHILRRLGHKYGFLDGDKHARDGVPDVGVAKIVASLYKTTGSRMILSILLSYNKTQRPSQMSWIWLPLEIGVYGIVLDFWFYWYHRLMAKNSTDSIIKTCGTTTYESTPKRPLAETAAPDPKRLAQSPAPSAIPSPPSHRTTTWVSSTTDVSRLIGGFLSHINKP</sequence>
<organism evidence="3 4">
    <name type="scientific">Penicillium cf. viridicatum</name>
    <dbReference type="NCBI Taxonomy" id="2972119"/>
    <lineage>
        <taxon>Eukaryota</taxon>
        <taxon>Fungi</taxon>
        <taxon>Dikarya</taxon>
        <taxon>Ascomycota</taxon>
        <taxon>Pezizomycotina</taxon>
        <taxon>Eurotiomycetes</taxon>
        <taxon>Eurotiomycetidae</taxon>
        <taxon>Eurotiales</taxon>
        <taxon>Aspergillaceae</taxon>
        <taxon>Penicillium</taxon>
    </lineage>
</organism>
<evidence type="ECO:0000256" key="2">
    <source>
        <dbReference type="SAM" id="Phobius"/>
    </source>
</evidence>
<keyword evidence="2" id="KW-0812">Transmembrane</keyword>
<feature type="transmembrane region" description="Helical" evidence="2">
    <location>
        <begin position="88"/>
        <end position="108"/>
    </location>
</feature>
<feature type="transmembrane region" description="Helical" evidence="2">
    <location>
        <begin position="170"/>
        <end position="190"/>
    </location>
</feature>
<accession>A0A9W9JDZ2</accession>
<dbReference type="OrthoDB" id="6354873at2759"/>
<gene>
    <name evidence="3" type="ORF">N7449_009342</name>
</gene>
<proteinExistence type="predicted"/>
<name>A0A9W9JDZ2_9EURO</name>
<feature type="transmembrane region" description="Helical" evidence="2">
    <location>
        <begin position="64"/>
        <end position="82"/>
    </location>
</feature>
<comment type="caution">
    <text evidence="3">The sequence shown here is derived from an EMBL/GenBank/DDBJ whole genome shotgun (WGS) entry which is preliminary data.</text>
</comment>
<keyword evidence="2" id="KW-0472">Membrane</keyword>
<feature type="region of interest" description="Disordered" evidence="1">
    <location>
        <begin position="211"/>
        <end position="253"/>
    </location>
</feature>
<keyword evidence="2" id="KW-1133">Transmembrane helix</keyword>
<evidence type="ECO:0000313" key="4">
    <source>
        <dbReference type="Proteomes" id="UP001150942"/>
    </source>
</evidence>
<evidence type="ECO:0000256" key="1">
    <source>
        <dbReference type="SAM" id="MobiDB-lite"/>
    </source>
</evidence>
<dbReference type="Proteomes" id="UP001150942">
    <property type="component" value="Unassembled WGS sequence"/>
</dbReference>
<dbReference type="AlphaFoldDB" id="A0A9W9JDZ2"/>
<protein>
    <submittedName>
        <fullName evidence="3">Uncharacterized protein</fullName>
    </submittedName>
</protein>
<dbReference type="EMBL" id="JAPQKQ010000006">
    <property type="protein sequence ID" value="KAJ5193200.1"/>
    <property type="molecule type" value="Genomic_DNA"/>
</dbReference>